<dbReference type="InterPro" id="IPR005623">
    <property type="entry name" value="Chaperone_NapD_NO3_reduct"/>
</dbReference>
<dbReference type="HOGENOM" id="CLU_2507212_0_0_7"/>
<name>D6Z4W5_DESAT</name>
<dbReference type="Proteomes" id="UP000001508">
    <property type="component" value="Chromosome"/>
</dbReference>
<dbReference type="InParanoid" id="D6Z4W5"/>
<sequence length="85" mass="9393">MLVASGYVEVNEESELEQVKATLEADNIEVTEAQGVKIVFLIERDRAGEVKAALDGLKDIPGVRTVYLAYYSLECSDQEKDELLA</sequence>
<evidence type="ECO:0000313" key="2">
    <source>
        <dbReference type="Proteomes" id="UP000001508"/>
    </source>
</evidence>
<dbReference type="AlphaFoldDB" id="D6Z4W5"/>
<protein>
    <recommendedName>
        <fullName evidence="3">Chaperone NapD</fullName>
    </recommendedName>
</protein>
<organism evidence="1 2">
    <name type="scientific">Desulfurivibrio alkaliphilus (strain DSM 19089 / UNIQEM U267 / AHT2)</name>
    <dbReference type="NCBI Taxonomy" id="589865"/>
    <lineage>
        <taxon>Bacteria</taxon>
        <taxon>Pseudomonadati</taxon>
        <taxon>Thermodesulfobacteriota</taxon>
        <taxon>Desulfobulbia</taxon>
        <taxon>Desulfobulbales</taxon>
        <taxon>Desulfobulbaceae</taxon>
        <taxon>Desulfurivibrio</taxon>
    </lineage>
</organism>
<evidence type="ECO:0000313" key="1">
    <source>
        <dbReference type="EMBL" id="ADH86590.1"/>
    </source>
</evidence>
<keyword evidence="2" id="KW-1185">Reference proteome</keyword>
<dbReference type="KEGG" id="dak:DaAHT2_1910"/>
<dbReference type="OrthoDB" id="9923181at2"/>
<proteinExistence type="predicted"/>
<reference evidence="2" key="1">
    <citation type="submission" date="2010-02" db="EMBL/GenBank/DDBJ databases">
        <title>Complete sequence of Desulfurivibrio alkaliphilus AHT2.</title>
        <authorList>
            <consortium name="US DOE Joint Genome Institute"/>
            <person name="Pitluck S."/>
            <person name="Chertkov O."/>
            <person name="Detter J.C."/>
            <person name="Han C."/>
            <person name="Tapia R."/>
            <person name="Larimer F."/>
            <person name="Land M."/>
            <person name="Hauser L."/>
            <person name="Kyrpides N."/>
            <person name="Mikhailova N."/>
            <person name="Sorokin D.Y."/>
            <person name="Muyzer G."/>
            <person name="Woyke T."/>
        </authorList>
    </citation>
    <scope>NUCLEOTIDE SEQUENCE [LARGE SCALE GENOMIC DNA]</scope>
    <source>
        <strain evidence="2">DSM 19089 / UNIQEM U267 / AHT2</strain>
    </source>
</reference>
<dbReference type="STRING" id="589865.DaAHT2_1910"/>
<gene>
    <name evidence="1" type="ordered locus">DaAHT2_1910</name>
</gene>
<dbReference type="eggNOG" id="COG3062">
    <property type="taxonomic scope" value="Bacteria"/>
</dbReference>
<dbReference type="EMBL" id="CP001940">
    <property type="protein sequence ID" value="ADH86590.1"/>
    <property type="molecule type" value="Genomic_DNA"/>
</dbReference>
<accession>D6Z4W5</accession>
<evidence type="ECO:0008006" key="3">
    <source>
        <dbReference type="Google" id="ProtNLM"/>
    </source>
</evidence>
<dbReference type="Pfam" id="PF03927">
    <property type="entry name" value="NapD"/>
    <property type="match status" value="1"/>
</dbReference>
<dbReference type="RefSeq" id="WP_013164113.1">
    <property type="nucleotide sequence ID" value="NC_014216.1"/>
</dbReference>